<evidence type="ECO:0000256" key="2">
    <source>
        <dbReference type="ARBA" id="ARBA00012961"/>
    </source>
</evidence>
<feature type="binding site" evidence="9">
    <location>
        <begin position="92"/>
        <end position="99"/>
    </location>
    <ligand>
        <name>ATP</name>
        <dbReference type="ChEBI" id="CHEBI:30616"/>
    </ligand>
</feature>
<comment type="catalytic activity">
    <reaction evidence="9">
        <text>GMP + ATP = GDP + ADP</text>
        <dbReference type="Rhea" id="RHEA:20780"/>
        <dbReference type="ChEBI" id="CHEBI:30616"/>
        <dbReference type="ChEBI" id="CHEBI:58115"/>
        <dbReference type="ChEBI" id="CHEBI:58189"/>
        <dbReference type="ChEBI" id="CHEBI:456216"/>
        <dbReference type="EC" id="2.7.4.8"/>
    </reaction>
</comment>
<evidence type="ECO:0000256" key="1">
    <source>
        <dbReference type="ARBA" id="ARBA00005790"/>
    </source>
</evidence>
<dbReference type="FunFam" id="3.30.63.10:FF:000002">
    <property type="entry name" value="Guanylate kinase 1"/>
    <property type="match status" value="1"/>
</dbReference>
<evidence type="ECO:0000256" key="8">
    <source>
        <dbReference type="ARBA" id="ARBA00030128"/>
    </source>
</evidence>
<evidence type="ECO:0000313" key="12">
    <source>
        <dbReference type="EMBL" id="SFK62552.1"/>
    </source>
</evidence>
<dbReference type="STRING" id="1612308.SAMN05444581_11296"/>
<keyword evidence="7 9" id="KW-0067">ATP-binding</keyword>
<feature type="compositionally biased region" description="Polar residues" evidence="10">
    <location>
        <begin position="29"/>
        <end position="44"/>
    </location>
</feature>
<keyword evidence="6 9" id="KW-0418">Kinase</keyword>
<feature type="region of interest" description="Disordered" evidence="10">
    <location>
        <begin position="19"/>
        <end position="44"/>
    </location>
</feature>
<dbReference type="PROSITE" id="PS50052">
    <property type="entry name" value="GUANYLATE_KINASE_2"/>
    <property type="match status" value="1"/>
</dbReference>
<evidence type="ECO:0000256" key="9">
    <source>
        <dbReference type="HAMAP-Rule" id="MF_00328"/>
    </source>
</evidence>
<dbReference type="EC" id="2.7.4.8" evidence="2 9"/>
<comment type="subcellular location">
    <subcellularLocation>
        <location evidence="9">Cytoplasm</location>
    </subcellularLocation>
</comment>
<dbReference type="InterPro" id="IPR008144">
    <property type="entry name" value="Guanylate_kin-like_dom"/>
</dbReference>
<organism evidence="12 13">
    <name type="scientific">Methylocapsa palsarum</name>
    <dbReference type="NCBI Taxonomy" id="1612308"/>
    <lineage>
        <taxon>Bacteria</taxon>
        <taxon>Pseudomonadati</taxon>
        <taxon>Pseudomonadota</taxon>
        <taxon>Alphaproteobacteria</taxon>
        <taxon>Hyphomicrobiales</taxon>
        <taxon>Beijerinckiaceae</taxon>
        <taxon>Methylocapsa</taxon>
    </lineage>
</organism>
<keyword evidence="9" id="KW-0963">Cytoplasm</keyword>
<evidence type="ECO:0000313" key="13">
    <source>
        <dbReference type="Proteomes" id="UP000198755"/>
    </source>
</evidence>
<accession>A0A1I4B0W6</accession>
<dbReference type="InterPro" id="IPR008145">
    <property type="entry name" value="GK/Ca_channel_bsu"/>
</dbReference>
<gene>
    <name evidence="9" type="primary">gmk</name>
    <name evidence="12" type="ORF">SAMN05444581_11296</name>
</gene>
<evidence type="ECO:0000256" key="3">
    <source>
        <dbReference type="ARBA" id="ARBA00016296"/>
    </source>
</evidence>
<keyword evidence="13" id="KW-1185">Reference proteome</keyword>
<comment type="function">
    <text evidence="9">Essential for recycling GMP and indirectly, cGMP.</text>
</comment>
<dbReference type="GO" id="GO:0005829">
    <property type="term" value="C:cytosol"/>
    <property type="evidence" value="ECO:0007669"/>
    <property type="project" value="TreeGrafter"/>
</dbReference>
<protein>
    <recommendedName>
        <fullName evidence="3 9">Guanylate kinase</fullName>
        <ecNumber evidence="2 9">2.7.4.8</ecNumber>
    </recommendedName>
    <alternativeName>
        <fullName evidence="8 9">GMP kinase</fullName>
    </alternativeName>
</protein>
<dbReference type="CDD" id="cd00071">
    <property type="entry name" value="GMPK"/>
    <property type="match status" value="1"/>
</dbReference>
<comment type="similarity">
    <text evidence="1 9">Belongs to the guanylate kinase family.</text>
</comment>
<evidence type="ECO:0000256" key="10">
    <source>
        <dbReference type="SAM" id="MobiDB-lite"/>
    </source>
</evidence>
<dbReference type="NCBIfam" id="TIGR03263">
    <property type="entry name" value="guanyl_kin"/>
    <property type="match status" value="1"/>
</dbReference>
<dbReference type="Pfam" id="PF00625">
    <property type="entry name" value="Guanylate_kin"/>
    <property type="match status" value="1"/>
</dbReference>
<dbReference type="GO" id="GO:0005524">
    <property type="term" value="F:ATP binding"/>
    <property type="evidence" value="ECO:0007669"/>
    <property type="project" value="UniProtKB-UniRule"/>
</dbReference>
<dbReference type="InterPro" id="IPR027417">
    <property type="entry name" value="P-loop_NTPase"/>
</dbReference>
<evidence type="ECO:0000256" key="5">
    <source>
        <dbReference type="ARBA" id="ARBA00022741"/>
    </source>
</evidence>
<evidence type="ECO:0000256" key="7">
    <source>
        <dbReference type="ARBA" id="ARBA00022840"/>
    </source>
</evidence>
<evidence type="ECO:0000256" key="6">
    <source>
        <dbReference type="ARBA" id="ARBA00022777"/>
    </source>
</evidence>
<dbReference type="InterPro" id="IPR017665">
    <property type="entry name" value="Guanylate_kinase"/>
</dbReference>
<evidence type="ECO:0000256" key="4">
    <source>
        <dbReference type="ARBA" id="ARBA00022679"/>
    </source>
</evidence>
<dbReference type="PANTHER" id="PTHR23117:SF13">
    <property type="entry name" value="GUANYLATE KINASE"/>
    <property type="match status" value="1"/>
</dbReference>
<dbReference type="Gene3D" id="3.30.63.10">
    <property type="entry name" value="Guanylate Kinase phosphate binding domain"/>
    <property type="match status" value="1"/>
</dbReference>
<dbReference type="EMBL" id="FOSN01000012">
    <property type="protein sequence ID" value="SFK62552.1"/>
    <property type="molecule type" value="Genomic_DNA"/>
</dbReference>
<name>A0A1I4B0W6_9HYPH</name>
<keyword evidence="5 9" id="KW-0547">Nucleotide-binding</keyword>
<reference evidence="12 13" key="1">
    <citation type="submission" date="2016-10" db="EMBL/GenBank/DDBJ databases">
        <authorList>
            <person name="de Groot N.N."/>
        </authorList>
    </citation>
    <scope>NUCLEOTIDE SEQUENCE [LARGE SCALE GENOMIC DNA]</scope>
    <source>
        <strain evidence="12 13">NE2</strain>
    </source>
</reference>
<proteinExistence type="inferred from homology"/>
<dbReference type="HAMAP" id="MF_00328">
    <property type="entry name" value="Guanylate_kinase"/>
    <property type="match status" value="1"/>
</dbReference>
<feature type="domain" description="Guanylate kinase-like" evidence="11">
    <location>
        <begin position="85"/>
        <end position="265"/>
    </location>
</feature>
<keyword evidence="4 9" id="KW-0808">Transferase</keyword>
<dbReference type="InterPro" id="IPR020590">
    <property type="entry name" value="Guanylate_kinase_CS"/>
</dbReference>
<dbReference type="Proteomes" id="UP000198755">
    <property type="component" value="Unassembled WGS sequence"/>
</dbReference>
<dbReference type="PROSITE" id="PS00856">
    <property type="entry name" value="GUANYLATE_KINASE_1"/>
    <property type="match status" value="1"/>
</dbReference>
<dbReference type="SMART" id="SM00072">
    <property type="entry name" value="GuKc"/>
    <property type="match status" value="1"/>
</dbReference>
<dbReference type="GO" id="GO:0004385">
    <property type="term" value="F:GMP kinase activity"/>
    <property type="evidence" value="ECO:0007669"/>
    <property type="project" value="UniProtKB-UniRule"/>
</dbReference>
<dbReference type="AlphaFoldDB" id="A0A1I4B0W6"/>
<dbReference type="Gene3D" id="3.40.50.300">
    <property type="entry name" value="P-loop containing nucleotide triphosphate hydrolases"/>
    <property type="match status" value="1"/>
</dbReference>
<sequence>MFKIRRGLIRDLLLEPDRAPPYGAGPLRSRSNLPPSENLPLRTNSSGVADLPAILSKTDRMRQIERFAGQQAMREAPERGAPHQGLMLILSSPSGAGKTTLTRMLLQTKELDLTLSISVTTRLRRSSEIDGIHYTFIDRRQFETLRDAGELLEWAEVHGNLYGTPRAPVAAVLGRGRDVLFDIDYQGTQQVRQNSGADVVTVFILPPSMKELRARLERRAEDSPESIAKRLANAREDILRWAEYDYVLVNHDLQDTFDDLCCILTAERRRKTRVREGIEALVKELLEESAIKPASPLQPESS</sequence>
<dbReference type="SUPFAM" id="SSF52540">
    <property type="entry name" value="P-loop containing nucleoside triphosphate hydrolases"/>
    <property type="match status" value="1"/>
</dbReference>
<dbReference type="PANTHER" id="PTHR23117">
    <property type="entry name" value="GUANYLATE KINASE-RELATED"/>
    <property type="match status" value="1"/>
</dbReference>
<evidence type="ECO:0000259" key="11">
    <source>
        <dbReference type="PROSITE" id="PS50052"/>
    </source>
</evidence>